<dbReference type="EMBL" id="JACHJL010000007">
    <property type="protein sequence ID" value="MBB5936335.1"/>
    <property type="molecule type" value="Genomic_DNA"/>
</dbReference>
<proteinExistence type="predicted"/>
<evidence type="ECO:0000313" key="2">
    <source>
        <dbReference type="EMBL" id="MBB5936335.1"/>
    </source>
</evidence>
<name>A0A7W9Q9X1_9ACTN</name>
<evidence type="ECO:0000313" key="3">
    <source>
        <dbReference type="Proteomes" id="UP000588098"/>
    </source>
</evidence>
<feature type="compositionally biased region" description="Basic residues" evidence="1">
    <location>
        <begin position="84"/>
        <end position="108"/>
    </location>
</feature>
<organism evidence="2 3">
    <name type="scientific">Streptomyces zagrosensis</name>
    <dbReference type="NCBI Taxonomy" id="1042984"/>
    <lineage>
        <taxon>Bacteria</taxon>
        <taxon>Bacillati</taxon>
        <taxon>Actinomycetota</taxon>
        <taxon>Actinomycetes</taxon>
        <taxon>Kitasatosporales</taxon>
        <taxon>Streptomycetaceae</taxon>
        <taxon>Streptomyces</taxon>
    </lineage>
</organism>
<keyword evidence="3" id="KW-1185">Reference proteome</keyword>
<feature type="region of interest" description="Disordered" evidence="1">
    <location>
        <begin position="84"/>
        <end position="120"/>
    </location>
</feature>
<protein>
    <submittedName>
        <fullName evidence="2">Uncharacterized protein</fullName>
    </submittedName>
</protein>
<comment type="caution">
    <text evidence="2">The sequence shown here is derived from an EMBL/GenBank/DDBJ whole genome shotgun (WGS) entry which is preliminary data.</text>
</comment>
<dbReference type="AlphaFoldDB" id="A0A7W9Q9X1"/>
<accession>A0A7W9Q9X1</accession>
<evidence type="ECO:0000256" key="1">
    <source>
        <dbReference type="SAM" id="MobiDB-lite"/>
    </source>
</evidence>
<dbReference type="Proteomes" id="UP000588098">
    <property type="component" value="Unassembled WGS sequence"/>
</dbReference>
<reference evidence="2 3" key="1">
    <citation type="submission" date="2020-08" db="EMBL/GenBank/DDBJ databases">
        <title>Genomic Encyclopedia of Type Strains, Phase III (KMG-III): the genomes of soil and plant-associated and newly described type strains.</title>
        <authorList>
            <person name="Whitman W."/>
        </authorList>
    </citation>
    <scope>NUCLEOTIDE SEQUENCE [LARGE SCALE GENOMIC DNA]</scope>
    <source>
        <strain evidence="2 3">CECT 8305</strain>
    </source>
</reference>
<gene>
    <name evidence="2" type="ORF">FHS42_003410</name>
</gene>
<sequence>MRTRPDASWTWPAAIWLHLSALSFPGAPSVSWLTQELVPGERIDTLVADGVPPGAVAAALTLNGPVRAAVAAGRGYHRTGAARRPLPRVRGAPRPRRPVGPGRRVRRHPPIEGPALNPRTAATGLAATTATTTSSAATPSHEWQTEVLLVDERACAANAGPELAKRGGLHRSVKPAPLCPITAWETGTALDAPTPGRPRTPALLGPFARTYRPVSLSWLRRTPEPIGRRRRVLGGAYGP</sequence>